<dbReference type="InterPro" id="IPR027417">
    <property type="entry name" value="P-loop_NTPase"/>
</dbReference>
<gene>
    <name evidence="4" type="ORF">LMG27198_50900</name>
</gene>
<dbReference type="Gene3D" id="3.40.50.300">
    <property type="entry name" value="P-loop containing nucleotide triphosphate hydrolases"/>
    <property type="match status" value="2"/>
</dbReference>
<evidence type="ECO:0000256" key="2">
    <source>
        <dbReference type="SAM" id="MobiDB-lite"/>
    </source>
</evidence>
<dbReference type="EMBL" id="BSEC01000007">
    <property type="protein sequence ID" value="GLI96098.1"/>
    <property type="molecule type" value="Genomic_DNA"/>
</dbReference>
<evidence type="ECO:0000313" key="5">
    <source>
        <dbReference type="Proteomes" id="UP001144323"/>
    </source>
</evidence>
<keyword evidence="5" id="KW-1185">Reference proteome</keyword>
<feature type="compositionally biased region" description="Basic and acidic residues" evidence="2">
    <location>
        <begin position="396"/>
        <end position="415"/>
    </location>
</feature>
<accession>A0A9W6LUZ3</accession>
<dbReference type="PANTHER" id="PTHR41259">
    <property type="entry name" value="DOUBLE-STRAND BREAK REPAIR RAD50 ATPASE, PUTATIVE-RELATED"/>
    <property type="match status" value="1"/>
</dbReference>
<name>A0A9W6LUZ3_9HYPH</name>
<feature type="coiled-coil region" evidence="1">
    <location>
        <begin position="794"/>
        <end position="855"/>
    </location>
</feature>
<dbReference type="RefSeq" id="WP_281807243.1">
    <property type="nucleotide sequence ID" value="NZ_BSEC01000007.1"/>
</dbReference>
<evidence type="ECO:0000313" key="4">
    <source>
        <dbReference type="EMBL" id="GLI96098.1"/>
    </source>
</evidence>
<organism evidence="4 5">
    <name type="scientific">Methylocystis echinoides</name>
    <dbReference type="NCBI Taxonomy" id="29468"/>
    <lineage>
        <taxon>Bacteria</taxon>
        <taxon>Pseudomonadati</taxon>
        <taxon>Pseudomonadota</taxon>
        <taxon>Alphaproteobacteria</taxon>
        <taxon>Hyphomicrobiales</taxon>
        <taxon>Methylocystaceae</taxon>
        <taxon>Methylocystis</taxon>
    </lineage>
</organism>
<dbReference type="Proteomes" id="UP001144323">
    <property type="component" value="Unassembled WGS sequence"/>
</dbReference>
<reference evidence="4" key="1">
    <citation type="journal article" date="2023" name="Int. J. Syst. Evol. Microbiol.">
        <title>Methylocystis iwaonis sp. nov., a type II methane-oxidizing bacterium from surface soil of a rice paddy field in Japan, and emended description of the genus Methylocystis (ex Whittenbury et al. 1970) Bowman et al. 1993.</title>
        <authorList>
            <person name="Kaise H."/>
            <person name="Sawadogo J.B."/>
            <person name="Alam M.S."/>
            <person name="Ueno C."/>
            <person name="Dianou D."/>
            <person name="Shinjo R."/>
            <person name="Asakawa S."/>
        </authorList>
    </citation>
    <scope>NUCLEOTIDE SEQUENCE</scope>
    <source>
        <strain evidence="4">LMG27198</strain>
    </source>
</reference>
<feature type="domain" description="YhaN AAA" evidence="3">
    <location>
        <begin position="1"/>
        <end position="207"/>
    </location>
</feature>
<feature type="region of interest" description="Disordered" evidence="2">
    <location>
        <begin position="395"/>
        <end position="417"/>
    </location>
</feature>
<dbReference type="SUPFAM" id="SSF52540">
    <property type="entry name" value="P-loop containing nucleoside triphosphate hydrolases"/>
    <property type="match status" value="1"/>
</dbReference>
<sequence length="1157" mass="128125">MRLRRLNLTRYGKFAAFPFDFGELKPGAPDFHVIFGPNEAGKSTTLCAILDLLFGIEHNTRYGYLHGFDNMEIGAEVEFSSGMREFRRRKKRSNSLLDGHGDPLPETAILDEMAGLSREDYRFMFSLDEAMLKKGGEAILASKGDLGQLLFSASAGLADLSQNLSSIREENEAFFKEGGRKHDLAKLKEDLKDLAEKRNEFDTQASAYAKLVADRKNAEESYNKALDDRTRAQREKETIEAIEIALPRIVKFEDLAQKISDLGELPDAAPELKDTPSKLRDEAIRLETELKGAVARAADLEREIDQIVVNESILKEGEAFAELDIPRSKSLAALEDLPKRKIDKDGLNAKIKVALRDIGRDENETAHALLLDARTKARLKELGDSWGTLNTALKSAKREQEQAAEKERKAREKRSSAKVVDTGDGLRLLSGVVYHVRAGSFDTKVSDARKKAHRLKAEFDRATAPLSPWSGSAEDLRSLRVPDKALIAQWSSDVTAAGRALKDAETAVQALSADLGRLLAERASASAGFGVMSDSEAASRRGDREKAWAEHRRRLDSNSADAFEEALRADDLVMSARINHASEVAKVNAVAAAIIVKEAERKTAIEACEKAKDEEAALLKKVADALNFVSGHFSEKMDILAFKDWIEGYGAAIRALDDLSEVEDELSGFETDLCEAKSRLREALARVDVAFAESDDLRTLLQLGQNALDAGTTLKGLDEALTTAQEELKQRDKDFSEAQKAANQWCADWKTACESSWIGQTHPDATTVLVSAIVEKLKILEGDVLKHDDLDYRIQAMDDDLENFEKDVREIAERIGVGVDGRSSLALFDILKARIEAEESRVRERERKLHGLAQEREKVAKSRDAHDQSMKSQGEILSLLGVETLDAALDVLAKIATRAGYQENMASEAKEVLGRLKVASMEEASVKARENDSAQMASLKADAQSRFDEADGRMNTFFAQRAQLDSAIEAVGGDDAVARIEEQRRTICLEIEDKSLRWFRLRAGVAAAERGLRIYREQHRSSMLSSASASFSTISRGAYEGLSTIVDGAREQIVGVVAGTKATRNSEEMSTGTRFQLFLALRVAGYLEFAKTRPSRALVPFVADDILETFDDVRSEEAFRLLVRMAQFGQVIYLTHHEHLCAIAQTVCPDVRLYRFD</sequence>
<dbReference type="AlphaFoldDB" id="A0A9W6LUZ3"/>
<feature type="coiled-coil region" evidence="1">
    <location>
        <begin position="157"/>
        <end position="235"/>
    </location>
</feature>
<evidence type="ECO:0000256" key="1">
    <source>
        <dbReference type="SAM" id="Coils"/>
    </source>
</evidence>
<protein>
    <submittedName>
        <fullName evidence="4">Sugar translocase</fullName>
    </submittedName>
</protein>
<comment type="caution">
    <text evidence="4">The sequence shown here is derived from an EMBL/GenBank/DDBJ whole genome shotgun (WGS) entry which is preliminary data.</text>
</comment>
<keyword evidence="1" id="KW-0175">Coiled coil</keyword>
<dbReference type="InterPro" id="IPR038734">
    <property type="entry name" value="YhaN_AAA"/>
</dbReference>
<evidence type="ECO:0000259" key="3">
    <source>
        <dbReference type="Pfam" id="PF13514"/>
    </source>
</evidence>
<dbReference type="Pfam" id="PF13514">
    <property type="entry name" value="AAA_27"/>
    <property type="match status" value="1"/>
</dbReference>
<feature type="coiled-coil region" evidence="1">
    <location>
        <begin position="283"/>
        <end position="310"/>
    </location>
</feature>
<dbReference type="PANTHER" id="PTHR41259:SF1">
    <property type="entry name" value="DOUBLE-STRAND BREAK REPAIR RAD50 ATPASE, PUTATIVE-RELATED"/>
    <property type="match status" value="1"/>
</dbReference>
<proteinExistence type="predicted"/>